<feature type="compositionally biased region" description="Basic and acidic residues" evidence="1">
    <location>
        <begin position="113"/>
        <end position="126"/>
    </location>
</feature>
<reference evidence="3" key="1">
    <citation type="submission" date="2025-08" db="UniProtKB">
        <authorList>
            <consortium name="RefSeq"/>
        </authorList>
    </citation>
    <scope>IDENTIFICATION</scope>
</reference>
<dbReference type="GeneID" id="107263391"/>
<feature type="compositionally biased region" description="Basic residues" evidence="1">
    <location>
        <begin position="127"/>
        <end position="140"/>
    </location>
</feature>
<dbReference type="Proteomes" id="UP000694920">
    <property type="component" value="Unplaced"/>
</dbReference>
<dbReference type="AlphaFoldDB" id="A0AAJ7BH87"/>
<dbReference type="RefSeq" id="XP_015586042.1">
    <property type="nucleotide sequence ID" value="XM_015730556.2"/>
</dbReference>
<evidence type="ECO:0000256" key="1">
    <source>
        <dbReference type="SAM" id="MobiDB-lite"/>
    </source>
</evidence>
<protein>
    <submittedName>
        <fullName evidence="3">Uncharacterized protein LOC107263391</fullName>
    </submittedName>
</protein>
<accession>A0AAJ7BH87</accession>
<dbReference type="KEGG" id="ccin:107263391"/>
<sequence>MVKGADKKGKKAAKKKNSTGNKEKIDQEKAAKIKAIEEERLRKWEEDWDKKLKAEEALEDKTCCMSKGLCLRPKTQSNIWINITEGKTLQDIQLYFKHVPVPKPKPPPLPKLKRQEEPKEAAPAKEKKLKKGGKKSAKKK</sequence>
<gene>
    <name evidence="3" type="primary">LOC107263391</name>
</gene>
<proteinExistence type="predicted"/>
<feature type="region of interest" description="Disordered" evidence="1">
    <location>
        <begin position="100"/>
        <end position="140"/>
    </location>
</feature>
<evidence type="ECO:0000313" key="3">
    <source>
        <dbReference type="RefSeq" id="XP_015586042.1"/>
    </source>
</evidence>
<feature type="compositionally biased region" description="Pro residues" evidence="1">
    <location>
        <begin position="101"/>
        <end position="110"/>
    </location>
</feature>
<name>A0AAJ7BH87_CEPCN</name>
<feature type="region of interest" description="Disordered" evidence="1">
    <location>
        <begin position="1"/>
        <end position="28"/>
    </location>
</feature>
<feature type="compositionally biased region" description="Basic residues" evidence="1">
    <location>
        <begin position="8"/>
        <end position="17"/>
    </location>
</feature>
<keyword evidence="2" id="KW-1185">Reference proteome</keyword>
<organism evidence="2 3">
    <name type="scientific">Cephus cinctus</name>
    <name type="common">Wheat stem sawfly</name>
    <dbReference type="NCBI Taxonomy" id="211228"/>
    <lineage>
        <taxon>Eukaryota</taxon>
        <taxon>Metazoa</taxon>
        <taxon>Ecdysozoa</taxon>
        <taxon>Arthropoda</taxon>
        <taxon>Hexapoda</taxon>
        <taxon>Insecta</taxon>
        <taxon>Pterygota</taxon>
        <taxon>Neoptera</taxon>
        <taxon>Endopterygota</taxon>
        <taxon>Hymenoptera</taxon>
        <taxon>Cephoidea</taxon>
        <taxon>Cephidae</taxon>
        <taxon>Cephus</taxon>
    </lineage>
</organism>
<evidence type="ECO:0000313" key="2">
    <source>
        <dbReference type="Proteomes" id="UP000694920"/>
    </source>
</evidence>